<reference evidence="8 9" key="1">
    <citation type="submission" date="2024-09" db="EMBL/GenBank/DDBJ databases">
        <authorList>
            <person name="Sun Q."/>
            <person name="Mori K."/>
        </authorList>
    </citation>
    <scope>NUCLEOTIDE SEQUENCE [LARGE SCALE GENOMIC DNA]</scope>
    <source>
        <strain evidence="8 9">CCM 7759</strain>
    </source>
</reference>
<organism evidence="8 9">
    <name type="scientific">Paenibacillus chartarius</name>
    <dbReference type="NCBI Taxonomy" id="747481"/>
    <lineage>
        <taxon>Bacteria</taxon>
        <taxon>Bacillati</taxon>
        <taxon>Bacillota</taxon>
        <taxon>Bacilli</taxon>
        <taxon>Bacillales</taxon>
        <taxon>Paenibacillaceae</taxon>
        <taxon>Paenibacillus</taxon>
    </lineage>
</organism>
<evidence type="ECO:0000256" key="2">
    <source>
        <dbReference type="ARBA" id="ARBA00022801"/>
    </source>
</evidence>
<dbReference type="EMBL" id="JBHLWN010000122">
    <property type="protein sequence ID" value="MFC0216556.1"/>
    <property type="molecule type" value="Genomic_DNA"/>
</dbReference>
<dbReference type="InterPro" id="IPR013986">
    <property type="entry name" value="DExx_box_DNA_helicase_dom_sf"/>
</dbReference>
<evidence type="ECO:0000256" key="5">
    <source>
        <dbReference type="PROSITE-ProRule" id="PRU00560"/>
    </source>
</evidence>
<dbReference type="InterPro" id="IPR027785">
    <property type="entry name" value="UvrD-like_helicase_C"/>
</dbReference>
<name>A0ABV6DV85_9BACL</name>
<sequence length="806" mass="94023">MINEKDWKQEQERLEQVTEKLQERIAELEPEVAGLRNQAGDIRKRFWEEVTVNTSTQEDFEETFYSIKQQEALLSERERSYRLRMQQWKGMKRLLKSPYFGRIDFQEDGLGFSEQVYIGVSSFVDSDGMSFLVYDWRTPIASMYYDYSPGRAAYDTPGGRVEGTMELKRQYQIRDGRLLNVFDTSVTIGDELLQQMLGMGADSQMKSIVATIQREQNAIIRDDTSRMLIVQGAAGSGKTSAALQRVAYLLYKHRERLKADQIVLFSPNPMFNSYVSTVLPELGEENMQQTTFQEYLEYWLGTALRLEDPFDQIEYVLTEQSTREYEARLQGIEYKASGAFLQALRNYAEWLGREGMRFHSIRFRDRDLITVKQMEDQFYSYDPSIRLANRVDLLQQWLLQELTLLERKEREELWVQEELNYLDKEQYVAAYNELNKTIGVFAFAEQYEEVQEALSNKIRRDERDFDYAEREEEVLRRMVVKEHFQPLRRSVKRKAFIDTVGLYAQLFGDKDVYRTMTKGSEVPEHWPDICKQTKEQLDRHELFYEDATPYLYVKELVEGVRMNTEVRHIFVDEGQDYSMFQYEFLKRLFPRARMTVLGDFGQAIFTQSTQLDGEDSPLTRLYGESDTRLIRLVRSYRSTREIVEFTRSLLPGGREIVPFERSGKKPLLSRADSGEQLAARMAEDLAALQAEGFASIAIITKTSAESLEAYNLLTAQGCPSLRHITKQTPTFEKGTLVIPAYLAKGVEFDAVLIYDASSRTYHRESERKLFYTACTRAMHRLLLYATGEWTPFVQALDASLYEVKCI</sequence>
<evidence type="ECO:0000313" key="8">
    <source>
        <dbReference type="EMBL" id="MFC0216556.1"/>
    </source>
</evidence>
<dbReference type="NCBIfam" id="NF041464">
    <property type="entry name" value="HelD_BACSU"/>
    <property type="match status" value="2"/>
</dbReference>
<dbReference type="SUPFAM" id="SSF52540">
    <property type="entry name" value="P-loop containing nucleoside triphosphate hydrolases"/>
    <property type="match status" value="1"/>
</dbReference>
<dbReference type="PANTHER" id="PTHR11070:SF17">
    <property type="entry name" value="DNA HELICASE IV"/>
    <property type="match status" value="1"/>
</dbReference>
<feature type="coiled-coil region" evidence="6">
    <location>
        <begin position="4"/>
        <end position="38"/>
    </location>
</feature>
<keyword evidence="3 5" id="KW-0347">Helicase</keyword>
<keyword evidence="6" id="KW-0175">Coiled coil</keyword>
<feature type="binding site" evidence="5">
    <location>
        <begin position="232"/>
        <end position="239"/>
    </location>
    <ligand>
        <name>ATP</name>
        <dbReference type="ChEBI" id="CHEBI:30616"/>
    </ligand>
</feature>
<evidence type="ECO:0000256" key="3">
    <source>
        <dbReference type="ARBA" id="ARBA00022806"/>
    </source>
</evidence>
<dbReference type="InterPro" id="IPR014016">
    <property type="entry name" value="UvrD-like_ATP-bd"/>
</dbReference>
<dbReference type="Gene3D" id="1.10.10.160">
    <property type="match status" value="1"/>
</dbReference>
<evidence type="ECO:0000256" key="1">
    <source>
        <dbReference type="ARBA" id="ARBA00022741"/>
    </source>
</evidence>
<keyword evidence="2 5" id="KW-0378">Hydrolase</keyword>
<proteinExistence type="predicted"/>
<protein>
    <submittedName>
        <fullName evidence="8">RNA polymerase recycling motor HelD</fullName>
    </submittedName>
</protein>
<dbReference type="InterPro" id="IPR048228">
    <property type="entry name" value="HelD_bacillota"/>
</dbReference>
<dbReference type="Pfam" id="PF13538">
    <property type="entry name" value="UvrD_C_2"/>
    <property type="match status" value="1"/>
</dbReference>
<evidence type="ECO:0000259" key="7">
    <source>
        <dbReference type="PROSITE" id="PS51198"/>
    </source>
</evidence>
<dbReference type="PANTHER" id="PTHR11070">
    <property type="entry name" value="UVRD / RECB / PCRA DNA HELICASE FAMILY MEMBER"/>
    <property type="match status" value="1"/>
</dbReference>
<comment type="caution">
    <text evidence="8">The sequence shown here is derived from an EMBL/GenBank/DDBJ whole genome shotgun (WGS) entry which is preliminary data.</text>
</comment>
<keyword evidence="4 5" id="KW-0067">ATP-binding</keyword>
<dbReference type="PROSITE" id="PS51198">
    <property type="entry name" value="UVRD_HELICASE_ATP_BIND"/>
    <property type="match status" value="1"/>
</dbReference>
<dbReference type="Pfam" id="PF00580">
    <property type="entry name" value="UvrD-helicase"/>
    <property type="match status" value="1"/>
</dbReference>
<dbReference type="RefSeq" id="WP_377474854.1">
    <property type="nucleotide sequence ID" value="NZ_JBHLWN010000122.1"/>
</dbReference>
<dbReference type="InterPro" id="IPR027417">
    <property type="entry name" value="P-loop_NTPase"/>
</dbReference>
<feature type="domain" description="UvrD-like helicase ATP-binding" evidence="7">
    <location>
        <begin position="211"/>
        <end position="639"/>
    </location>
</feature>
<keyword evidence="1 5" id="KW-0547">Nucleotide-binding</keyword>
<gene>
    <name evidence="8" type="primary">helD</name>
    <name evidence="8" type="ORF">ACFFK0_29605</name>
</gene>
<accession>A0ABV6DV85</accession>
<evidence type="ECO:0000256" key="4">
    <source>
        <dbReference type="ARBA" id="ARBA00022840"/>
    </source>
</evidence>
<dbReference type="Gene3D" id="3.40.50.300">
    <property type="entry name" value="P-loop containing nucleotide triphosphate hydrolases"/>
    <property type="match status" value="3"/>
</dbReference>
<dbReference type="InterPro" id="IPR000212">
    <property type="entry name" value="DNA_helicase_UvrD/REP"/>
</dbReference>
<dbReference type="Proteomes" id="UP001589776">
    <property type="component" value="Unassembled WGS sequence"/>
</dbReference>
<evidence type="ECO:0000313" key="9">
    <source>
        <dbReference type="Proteomes" id="UP001589776"/>
    </source>
</evidence>
<evidence type="ECO:0000256" key="6">
    <source>
        <dbReference type="SAM" id="Coils"/>
    </source>
</evidence>
<keyword evidence="9" id="KW-1185">Reference proteome</keyword>